<keyword evidence="3" id="KW-1003">Cell membrane</keyword>
<comment type="caution">
    <text evidence="8">The sequence shown here is derived from an EMBL/GenBank/DDBJ whole genome shotgun (WGS) entry which is preliminary data.</text>
</comment>
<feature type="transmembrane region" description="Helical" evidence="7">
    <location>
        <begin position="160"/>
        <end position="180"/>
    </location>
</feature>
<name>A0A7U7G5B1_9PROT</name>
<dbReference type="GO" id="GO:0022857">
    <property type="term" value="F:transmembrane transporter activity"/>
    <property type="evidence" value="ECO:0007669"/>
    <property type="project" value="InterPro"/>
</dbReference>
<feature type="transmembrane region" description="Helical" evidence="7">
    <location>
        <begin position="106"/>
        <end position="123"/>
    </location>
</feature>
<feature type="transmembrane region" description="Helical" evidence="7">
    <location>
        <begin position="364"/>
        <end position="385"/>
    </location>
</feature>
<keyword evidence="2" id="KW-0813">Transport</keyword>
<dbReference type="Proteomes" id="UP000027590">
    <property type="component" value="Unassembled WGS sequence"/>
</dbReference>
<evidence type="ECO:0000313" key="9">
    <source>
        <dbReference type="Proteomes" id="UP000027590"/>
    </source>
</evidence>
<dbReference type="PANTHER" id="PTHR30509">
    <property type="entry name" value="P-HYDROXYBENZOIC ACID EFFLUX PUMP SUBUNIT-RELATED"/>
    <property type="match status" value="1"/>
</dbReference>
<dbReference type="AlphaFoldDB" id="A0A7U7G5B1"/>
<dbReference type="GO" id="GO:0005886">
    <property type="term" value="C:plasma membrane"/>
    <property type="evidence" value="ECO:0007669"/>
    <property type="project" value="UniProtKB-SubCell"/>
</dbReference>
<evidence type="ECO:0000256" key="3">
    <source>
        <dbReference type="ARBA" id="ARBA00022475"/>
    </source>
</evidence>
<evidence type="ECO:0000313" key="8">
    <source>
        <dbReference type="EMBL" id="CDG33418.1"/>
    </source>
</evidence>
<dbReference type="EMBL" id="CBLY010000004">
    <property type="protein sequence ID" value="CDG33418.1"/>
    <property type="molecule type" value="Genomic_DNA"/>
</dbReference>
<evidence type="ECO:0000256" key="1">
    <source>
        <dbReference type="ARBA" id="ARBA00004651"/>
    </source>
</evidence>
<feature type="transmembrane region" description="Helical" evidence="7">
    <location>
        <begin position="130"/>
        <end position="148"/>
    </location>
</feature>
<feature type="transmembrane region" description="Helical" evidence="7">
    <location>
        <begin position="79"/>
        <end position="100"/>
    </location>
</feature>
<evidence type="ECO:0000256" key="7">
    <source>
        <dbReference type="SAM" id="Phobius"/>
    </source>
</evidence>
<feature type="transmembrane region" description="Helical" evidence="7">
    <location>
        <begin position="470"/>
        <end position="488"/>
    </location>
</feature>
<accession>A0A7U7G5B1</accession>
<feature type="transmembrane region" description="Helical" evidence="7">
    <location>
        <begin position="419"/>
        <end position="438"/>
    </location>
</feature>
<organism evidence="8 9">
    <name type="scientific">Parasaccharibacter apium</name>
    <dbReference type="NCBI Taxonomy" id="1510841"/>
    <lineage>
        <taxon>Bacteria</taxon>
        <taxon>Pseudomonadati</taxon>
        <taxon>Pseudomonadota</taxon>
        <taxon>Alphaproteobacteria</taxon>
        <taxon>Acetobacterales</taxon>
        <taxon>Acetobacteraceae</taxon>
        <taxon>Parasaccharibacter</taxon>
    </lineage>
</organism>
<feature type="transmembrane region" description="Helical" evidence="7">
    <location>
        <begin position="38"/>
        <end position="67"/>
    </location>
</feature>
<gene>
    <name evidence="8" type="ORF">SACS_0680</name>
</gene>
<reference evidence="8 9" key="1">
    <citation type="journal article" date="2014" name="Genome Biol. Evol.">
        <title>Acetic acid bacteria genomes reveal functional traits for adaptation to life in insect guts.</title>
        <authorList>
            <person name="Chouaia B."/>
            <person name="Gaiarsa S."/>
            <person name="Crotti E."/>
            <person name="Comandatore F."/>
            <person name="Degli Esposti M."/>
            <person name="Ricci I."/>
            <person name="Alma A."/>
            <person name="Favia G."/>
            <person name="Bandi C."/>
            <person name="Daffonchio D."/>
        </authorList>
    </citation>
    <scope>NUCLEOTIDE SEQUENCE [LARGE SCALE GENOMIC DNA]</scope>
    <source>
        <strain evidence="9">AM169</strain>
    </source>
</reference>
<dbReference type="Pfam" id="PF04632">
    <property type="entry name" value="FUSC"/>
    <property type="match status" value="1"/>
</dbReference>
<keyword evidence="6 7" id="KW-0472">Membrane</keyword>
<evidence type="ECO:0008006" key="10">
    <source>
        <dbReference type="Google" id="ProtNLM"/>
    </source>
</evidence>
<keyword evidence="4 7" id="KW-0812">Transmembrane</keyword>
<evidence type="ECO:0000256" key="2">
    <source>
        <dbReference type="ARBA" id="ARBA00022448"/>
    </source>
</evidence>
<evidence type="ECO:0000256" key="5">
    <source>
        <dbReference type="ARBA" id="ARBA00022989"/>
    </source>
</evidence>
<evidence type="ECO:0000256" key="4">
    <source>
        <dbReference type="ARBA" id="ARBA00022692"/>
    </source>
</evidence>
<reference evidence="8 9" key="2">
    <citation type="journal article" date="2014" name="PLoS ONE">
        <title>Evolution of mitochondria reconstructed from the energy metabolism of living bacteria.</title>
        <authorList>
            <person name="Degli Esposti M."/>
            <person name="Chouaia B."/>
            <person name="Comandatore F."/>
            <person name="Crotti E."/>
            <person name="Sassera D."/>
            <person name="Lievens P.M."/>
            <person name="Daffonchio D."/>
            <person name="Bandi C."/>
        </authorList>
    </citation>
    <scope>NUCLEOTIDE SEQUENCE [LARGE SCALE GENOMIC DNA]</scope>
    <source>
        <strain evidence="9">AM169</strain>
    </source>
</reference>
<comment type="subcellular location">
    <subcellularLocation>
        <location evidence="1">Cell membrane</location>
        <topology evidence="1">Multi-pass membrane protein</topology>
    </subcellularLocation>
</comment>
<proteinExistence type="predicted"/>
<dbReference type="InterPro" id="IPR006726">
    <property type="entry name" value="PHBA_efflux_AaeB/fusaric-R"/>
</dbReference>
<protein>
    <recommendedName>
        <fullName evidence="10">FUSC family protein</fullName>
    </recommendedName>
</protein>
<sequence>MPGRAFFLMQAPLAMMSRLRVAAGSIFPPGWWSFTLRIWAALVLALLVAFWAQIDSPASAAVTVMLLAQPLRGQALSKAFYRVVGTLVGGVVALCLVSMFGQERQLLLGGCAVWMAICAYAGTLRRGFRAYGAVLSGYVVALIAISHIDAPQNAFDVTVARVSTVMIGVAAIATVALLSGTPHVWQRLVRSLQKTAAEVRHETRLALDDTVPTLSPLETIALSSTVFALTHQVHDTRTELTRSRLRAKGAQVCLIGMVTALSCCRSLLALMRQATIAPAVLALTRFDIHAPSGTDRETILADLLGRLPPEAPRLTLADAWRLERTASLIASRHISRKGLNTLLKAAPLGQVKTMSRFAFHPDRIAALVNAIRVLLCFSAAAALFIGSGLPNAATALSQCAMLLCLGITQPNSAAFGRGILIGTPLGILTAGLTSFFILPHVNTMMGMAIVMLFQVMFSCLLIINPATAAAGSHYGAFFFVFLGLNNHHDYNLLAFVDRNTFYLCAAGITAFFLILFLPPRPRRTRFRITLSIARELERQFAARSPSFTPALLSRKYDRLHQLYMLSQTISQEKKGKAAWRVCQRFISLADLTTALARLELDLKTARQYTELAPLADTMQRSLTRMKLFSLADHLPLMAEKMLSRAPASSGPAHVAAVLCAAGLEEVRFLLQQNGSALRHYGIGRRRW</sequence>
<dbReference type="PANTHER" id="PTHR30509:SF9">
    <property type="entry name" value="MULTIDRUG RESISTANCE PROTEIN MDTO"/>
    <property type="match status" value="1"/>
</dbReference>
<keyword evidence="5 7" id="KW-1133">Transmembrane helix</keyword>
<evidence type="ECO:0000256" key="6">
    <source>
        <dbReference type="ARBA" id="ARBA00023136"/>
    </source>
</evidence>
<feature type="transmembrane region" description="Helical" evidence="7">
    <location>
        <begin position="500"/>
        <end position="517"/>
    </location>
</feature>